<dbReference type="OrthoDB" id="9805604at2"/>
<dbReference type="Gene3D" id="3.90.550.10">
    <property type="entry name" value="Spore Coat Polysaccharide Biosynthesis Protein SpsA, Chain A"/>
    <property type="match status" value="1"/>
</dbReference>
<dbReference type="InterPro" id="IPR029044">
    <property type="entry name" value="Nucleotide-diphossugar_trans"/>
</dbReference>
<dbReference type="InterPro" id="IPR050793">
    <property type="entry name" value="CMP-NeuNAc_synthase"/>
</dbReference>
<dbReference type="GO" id="GO:0008781">
    <property type="term" value="F:N-acylneuraminate cytidylyltransferase activity"/>
    <property type="evidence" value="ECO:0007669"/>
    <property type="project" value="TreeGrafter"/>
</dbReference>
<keyword evidence="2" id="KW-1185">Reference proteome</keyword>
<dbReference type="InterPro" id="IPR003329">
    <property type="entry name" value="Cytidylyl_trans"/>
</dbReference>
<gene>
    <name evidence="1" type="ORF">RCZ01_05810</name>
</gene>
<name>A0A5M4B6R3_9FLAO</name>
<dbReference type="AlphaFoldDB" id="A0A5M4B6R3"/>
<dbReference type="PANTHER" id="PTHR21485">
    <property type="entry name" value="HAD SUPERFAMILY MEMBERS CMAS AND KDSC"/>
    <property type="match status" value="1"/>
</dbReference>
<dbReference type="Pfam" id="PF02348">
    <property type="entry name" value="CTP_transf_3"/>
    <property type="match status" value="1"/>
</dbReference>
<dbReference type="SUPFAM" id="SSF53448">
    <property type="entry name" value="Nucleotide-diphospho-sugar transferases"/>
    <property type="match status" value="1"/>
</dbReference>
<keyword evidence="1" id="KW-0808">Transferase</keyword>
<reference evidence="2" key="1">
    <citation type="journal article" date="2020" name="Int. J. Syst. Evol. Microbiol.">
        <title>Capnocytophaga felis sp. nov. isolated from the feline oral cavity.</title>
        <authorList>
            <person name="Suzuki M."/>
            <person name="Umeda K."/>
            <person name="Kimura M."/>
            <person name="Imaoka K."/>
            <person name="Morikawa S."/>
            <person name="Maeda K."/>
        </authorList>
    </citation>
    <scope>NUCLEOTIDE SEQUENCE [LARGE SCALE GENOMIC DNA]</scope>
    <source>
        <strain evidence="2">KC07070</strain>
    </source>
</reference>
<organism evidence="1 2">
    <name type="scientific">Capnocytophaga felis</name>
    <dbReference type="NCBI Taxonomy" id="2267611"/>
    <lineage>
        <taxon>Bacteria</taxon>
        <taxon>Pseudomonadati</taxon>
        <taxon>Bacteroidota</taxon>
        <taxon>Flavobacteriia</taxon>
        <taxon>Flavobacteriales</taxon>
        <taxon>Flavobacteriaceae</taxon>
        <taxon>Capnocytophaga</taxon>
    </lineage>
</organism>
<comment type="caution">
    <text evidence="1">The sequence shown here is derived from an EMBL/GenBank/DDBJ whole genome shotgun (WGS) entry which is preliminary data.</text>
</comment>
<proteinExistence type="predicted"/>
<dbReference type="Proteomes" id="UP000398217">
    <property type="component" value="Unassembled WGS sequence"/>
</dbReference>
<dbReference type="CDD" id="cd02513">
    <property type="entry name" value="CMP-NeuAc_Synthase"/>
    <property type="match status" value="1"/>
</dbReference>
<dbReference type="EMBL" id="BLBC01000005">
    <property type="protein sequence ID" value="GET45279.1"/>
    <property type="molecule type" value="Genomic_DNA"/>
</dbReference>
<evidence type="ECO:0000313" key="2">
    <source>
        <dbReference type="Proteomes" id="UP000398217"/>
    </source>
</evidence>
<keyword evidence="1" id="KW-0548">Nucleotidyltransferase</keyword>
<evidence type="ECO:0000313" key="1">
    <source>
        <dbReference type="EMBL" id="GET45279.1"/>
    </source>
</evidence>
<dbReference type="PANTHER" id="PTHR21485:SF6">
    <property type="entry name" value="N-ACYLNEURAMINATE CYTIDYLYLTRANSFERASE-RELATED"/>
    <property type="match status" value="1"/>
</dbReference>
<accession>A0A5M4B6R3</accession>
<sequence length="239" mass="27528">MYNGKRILAIIPARGGSKGLPGKNIKPLCGKPLIGWSIEQAQASKYVDEIFVSTDSREIADVAESFGVLIPFLRPKELASDTSPSSEFIIHTIEYYQKKNNNFDYILLVEPTSPLRDTQDIDKCIEMLLNHSYAKSIVGISKIEACHPAFLVKISEEGLLKSYVNQMKTLRRQDIDDLYFFEGSLYLSSIEYYMQEKTFYHELTLPYLMPKYKSFEVDDLLDFQIIERIMELKIKNKIN</sequence>
<dbReference type="RefSeq" id="WP_155283962.1">
    <property type="nucleotide sequence ID" value="NZ_BLBC01000005.1"/>
</dbReference>
<protein>
    <submittedName>
        <fullName evidence="1">Acylneuraminate cytidylyltransferase</fullName>
    </submittedName>
</protein>